<comment type="caution">
    <text evidence="1">The sequence shown here is derived from an EMBL/GenBank/DDBJ whole genome shotgun (WGS) entry which is preliminary data.</text>
</comment>
<dbReference type="PANTHER" id="PTHR47326:SF1">
    <property type="entry name" value="HTH PSQ-TYPE DOMAIN-CONTAINING PROTEIN"/>
    <property type="match status" value="1"/>
</dbReference>
<keyword evidence="2" id="KW-1185">Reference proteome</keyword>
<name>A0A4Y2BTI6_ARAVE</name>
<evidence type="ECO:0000313" key="1">
    <source>
        <dbReference type="EMBL" id="GBL95531.1"/>
    </source>
</evidence>
<accession>A0A4Y2BTI6</accession>
<protein>
    <recommendedName>
        <fullName evidence="3">Tc1-like transposase DDE domain-containing protein</fullName>
    </recommendedName>
</protein>
<dbReference type="GO" id="GO:0003676">
    <property type="term" value="F:nucleic acid binding"/>
    <property type="evidence" value="ECO:0007669"/>
    <property type="project" value="InterPro"/>
</dbReference>
<gene>
    <name evidence="1" type="ORF">AVEN_54132_1</name>
</gene>
<dbReference type="AlphaFoldDB" id="A0A4Y2BTI6"/>
<dbReference type="OrthoDB" id="7787442at2759"/>
<dbReference type="Proteomes" id="UP000499080">
    <property type="component" value="Unassembled WGS sequence"/>
</dbReference>
<evidence type="ECO:0000313" key="2">
    <source>
        <dbReference type="Proteomes" id="UP000499080"/>
    </source>
</evidence>
<organism evidence="1 2">
    <name type="scientific">Araneus ventricosus</name>
    <name type="common">Orbweaver spider</name>
    <name type="synonym">Epeira ventricosa</name>
    <dbReference type="NCBI Taxonomy" id="182803"/>
    <lineage>
        <taxon>Eukaryota</taxon>
        <taxon>Metazoa</taxon>
        <taxon>Ecdysozoa</taxon>
        <taxon>Arthropoda</taxon>
        <taxon>Chelicerata</taxon>
        <taxon>Arachnida</taxon>
        <taxon>Araneae</taxon>
        <taxon>Araneomorphae</taxon>
        <taxon>Entelegynae</taxon>
        <taxon>Araneoidea</taxon>
        <taxon>Araneidae</taxon>
        <taxon>Araneus</taxon>
    </lineage>
</organism>
<proteinExistence type="predicted"/>
<dbReference type="Gene3D" id="3.30.420.10">
    <property type="entry name" value="Ribonuclease H-like superfamily/Ribonuclease H"/>
    <property type="match status" value="1"/>
</dbReference>
<dbReference type="PANTHER" id="PTHR47326">
    <property type="entry name" value="TRANSPOSABLE ELEMENT TC3 TRANSPOSASE-LIKE PROTEIN"/>
    <property type="match status" value="1"/>
</dbReference>
<sequence>MLRDFVIPQLQQRGCLQDIIFMQDGAPPHVDRRVKQLLRQHFTDARVISHHFPTAWPPRSPDITPCDFCLWGFLKDNIYRKRPASLPELKNSIRRHVLDIPVDSLHSAVENMVLRLEHIVEHEGAY</sequence>
<reference evidence="1 2" key="1">
    <citation type="journal article" date="2019" name="Sci. Rep.">
        <title>Orb-weaving spider Araneus ventricosus genome elucidates the spidroin gene catalogue.</title>
        <authorList>
            <person name="Kono N."/>
            <person name="Nakamura H."/>
            <person name="Ohtoshi R."/>
            <person name="Moran D.A.P."/>
            <person name="Shinohara A."/>
            <person name="Yoshida Y."/>
            <person name="Fujiwara M."/>
            <person name="Mori M."/>
            <person name="Tomita M."/>
            <person name="Arakawa K."/>
        </authorList>
    </citation>
    <scope>NUCLEOTIDE SEQUENCE [LARGE SCALE GENOMIC DNA]</scope>
</reference>
<evidence type="ECO:0008006" key="3">
    <source>
        <dbReference type="Google" id="ProtNLM"/>
    </source>
</evidence>
<dbReference type="InterPro" id="IPR036397">
    <property type="entry name" value="RNaseH_sf"/>
</dbReference>
<dbReference type="EMBL" id="BGPR01000112">
    <property type="protein sequence ID" value="GBL95531.1"/>
    <property type="molecule type" value="Genomic_DNA"/>
</dbReference>